<evidence type="ECO:0000256" key="3">
    <source>
        <dbReference type="ARBA" id="ARBA00022475"/>
    </source>
</evidence>
<evidence type="ECO:0000256" key="6">
    <source>
        <dbReference type="ARBA" id="ARBA00023136"/>
    </source>
</evidence>
<dbReference type="GO" id="GO:0008324">
    <property type="term" value="F:monoatomic cation transmembrane transporter activity"/>
    <property type="evidence" value="ECO:0007669"/>
    <property type="project" value="InterPro"/>
</dbReference>
<organism evidence="9 10">
    <name type="scientific">Neomicrococcus aestuarii</name>
    <dbReference type="NCBI Taxonomy" id="556325"/>
    <lineage>
        <taxon>Bacteria</taxon>
        <taxon>Bacillati</taxon>
        <taxon>Actinomycetota</taxon>
        <taxon>Actinomycetes</taxon>
        <taxon>Micrococcales</taxon>
        <taxon>Micrococcaceae</taxon>
        <taxon>Neomicrococcus</taxon>
    </lineage>
</organism>
<accession>A0A1L2ZPM9</accession>
<keyword evidence="3" id="KW-1003">Cell membrane</keyword>
<proteinExistence type="inferred from homology"/>
<feature type="region of interest" description="Disordered" evidence="7">
    <location>
        <begin position="180"/>
        <end position="216"/>
    </location>
</feature>
<comment type="subcellular location">
    <subcellularLocation>
        <location evidence="1">Cell membrane</location>
        <topology evidence="1">Multi-pass membrane protein</topology>
    </subcellularLocation>
</comment>
<keyword evidence="4 8" id="KW-0812">Transmembrane</keyword>
<name>A0A1L2ZPM9_9MICC</name>
<dbReference type="Proteomes" id="UP000183530">
    <property type="component" value="Chromosome"/>
</dbReference>
<dbReference type="AlphaFoldDB" id="A0A1L2ZPM9"/>
<keyword evidence="10" id="KW-1185">Reference proteome</keyword>
<reference evidence="9 10" key="1">
    <citation type="submission" date="2016-11" db="EMBL/GenBank/DDBJ databases">
        <title>Genome sequencing of Zhihengliuella aestuarii B18 antagonistic to Plasmodiophora brassicae.</title>
        <authorList>
            <person name="Luo Y."/>
        </authorList>
    </citation>
    <scope>NUCLEOTIDE SEQUENCE [LARGE SCALE GENOMIC DNA]</scope>
    <source>
        <strain evidence="9 10">B18</strain>
    </source>
</reference>
<gene>
    <name evidence="9" type="ORF">BHE16_10470</name>
</gene>
<dbReference type="PANTHER" id="PTHR34584">
    <property type="entry name" value="NA(+)/H(+) ANTIPORTER SUBUNIT E1"/>
    <property type="match status" value="1"/>
</dbReference>
<dbReference type="EMBL" id="CP018135">
    <property type="protein sequence ID" value="APF41344.1"/>
    <property type="molecule type" value="Genomic_DNA"/>
</dbReference>
<evidence type="ECO:0000256" key="7">
    <source>
        <dbReference type="SAM" id="MobiDB-lite"/>
    </source>
</evidence>
<evidence type="ECO:0000256" key="8">
    <source>
        <dbReference type="SAM" id="Phobius"/>
    </source>
</evidence>
<dbReference type="STRING" id="556325.BHE16_10470"/>
<dbReference type="KEGG" id="nae:BHE16_10470"/>
<evidence type="ECO:0000256" key="1">
    <source>
        <dbReference type="ARBA" id="ARBA00004651"/>
    </source>
</evidence>
<dbReference type="InterPro" id="IPR002758">
    <property type="entry name" value="Cation_antiport_E"/>
</dbReference>
<feature type="transmembrane region" description="Helical" evidence="8">
    <location>
        <begin position="15"/>
        <end position="34"/>
    </location>
</feature>
<feature type="transmembrane region" description="Helical" evidence="8">
    <location>
        <begin position="40"/>
        <end position="58"/>
    </location>
</feature>
<dbReference type="RefSeq" id="WP_071894812.1">
    <property type="nucleotide sequence ID" value="NZ_CP018135.1"/>
</dbReference>
<sequence length="216" mass="24899">MTLRKMKKARDRSKLTLINELPLLVWLVFVWVVLWQNYSLGNIAFGLVLALIIVNYFRLPPVELSGRFNVWFAILFVFDFIKDIFVASSQLAWVALVRPSTVRNAVIGVPLQTRQDLIVTFVGHVTTLIPGSLVIDVDRRTSTLYLHVFDVRTEEDLEKMRRKVWRTERQVLSIMGTEEEYEAMKASTKKTQEDKNTQQNKNSQESKPAAGKEVKS</sequence>
<feature type="transmembrane region" description="Helical" evidence="8">
    <location>
        <begin position="70"/>
        <end position="97"/>
    </location>
</feature>
<evidence type="ECO:0000313" key="10">
    <source>
        <dbReference type="Proteomes" id="UP000183530"/>
    </source>
</evidence>
<feature type="compositionally biased region" description="Polar residues" evidence="7">
    <location>
        <begin position="197"/>
        <end position="206"/>
    </location>
</feature>
<dbReference type="PANTHER" id="PTHR34584:SF1">
    <property type="entry name" value="NA(+)_H(+) ANTIPORTER SUBUNIT E1"/>
    <property type="match status" value="1"/>
</dbReference>
<keyword evidence="5 8" id="KW-1133">Transmembrane helix</keyword>
<dbReference type="GO" id="GO:0005886">
    <property type="term" value="C:plasma membrane"/>
    <property type="evidence" value="ECO:0007669"/>
    <property type="project" value="UniProtKB-SubCell"/>
</dbReference>
<evidence type="ECO:0000313" key="9">
    <source>
        <dbReference type="EMBL" id="APF41344.1"/>
    </source>
</evidence>
<evidence type="ECO:0000256" key="4">
    <source>
        <dbReference type="ARBA" id="ARBA00022692"/>
    </source>
</evidence>
<dbReference type="NCBIfam" id="NF006521">
    <property type="entry name" value="PRK08965.1-5"/>
    <property type="match status" value="1"/>
</dbReference>
<protein>
    <submittedName>
        <fullName evidence="9">Na+/H+ antiporter subunit E</fullName>
    </submittedName>
</protein>
<evidence type="ECO:0000256" key="5">
    <source>
        <dbReference type="ARBA" id="ARBA00022989"/>
    </source>
</evidence>
<keyword evidence="6 8" id="KW-0472">Membrane</keyword>
<comment type="similarity">
    <text evidence="2">Belongs to the CPA3 antiporters (TC 2.A.63) subunit E family.</text>
</comment>
<evidence type="ECO:0000256" key="2">
    <source>
        <dbReference type="ARBA" id="ARBA00006228"/>
    </source>
</evidence>
<dbReference type="Pfam" id="PF01899">
    <property type="entry name" value="MNHE"/>
    <property type="match status" value="1"/>
</dbReference>